<reference evidence="4" key="2">
    <citation type="submission" date="2024-11" db="EMBL/GenBank/DDBJ databases">
        <authorList>
            <person name="Burger M."/>
            <person name="Chory J."/>
        </authorList>
    </citation>
    <scope>NUCLEOTIDE SEQUENCE</scope>
    <source>
        <strain evidence="4">Tecolote</strain>
        <tissue evidence="4">Flower</tissue>
    </source>
</reference>
<evidence type="ECO:0000256" key="1">
    <source>
        <dbReference type="ARBA" id="ARBA00044504"/>
    </source>
</evidence>
<evidence type="ECO:0000313" key="6">
    <source>
        <dbReference type="Proteomes" id="UP001632038"/>
    </source>
</evidence>
<accession>A0ABD3BIY6</accession>
<comment type="similarity">
    <text evidence="1">Belongs to the major facilitator superfamily. Phosphate:H(+) symporter (TC 2.A.1.9) family.</text>
</comment>
<gene>
    <name evidence="5" type="ORF">CASFOL_038866</name>
    <name evidence="4" type="ORF">CASFOL_038994</name>
</gene>
<name>A0ABD3BIY6_9LAMI</name>
<protein>
    <submittedName>
        <fullName evidence="4">Uncharacterized protein</fullName>
    </submittedName>
</protein>
<keyword evidence="3" id="KW-1133">Transmembrane helix</keyword>
<dbReference type="SUPFAM" id="SSF103473">
    <property type="entry name" value="MFS general substrate transporter"/>
    <property type="match status" value="1"/>
</dbReference>
<sequence>MGGEPKQEDPTPNLNLNSGSNTGHEPPSAAASFESEKEESMAIDPASLVANPSWFTPKRMLCIFFVVKLNRLHGSQCYCKYRFKRKPQNLLQKSEVAYAHLVVEIKTKRRVYFLIYNLHSGDFDLSNFENGVISSALMVGLLVASPIFIFSQEVVNPFRLIVAGLSLWTFVVAFCGFSFNFYSIAISRMLVGYLRDSSTSYEIYSIDKLREEWLQYIDSE</sequence>
<feature type="transmembrane region" description="Helical" evidence="3">
    <location>
        <begin position="131"/>
        <end position="149"/>
    </location>
</feature>
<evidence type="ECO:0000313" key="4">
    <source>
        <dbReference type="EMBL" id="KAL3617247.1"/>
    </source>
</evidence>
<dbReference type="Gene3D" id="1.20.1250.20">
    <property type="entry name" value="MFS general substrate transporter like domains"/>
    <property type="match status" value="1"/>
</dbReference>
<evidence type="ECO:0000256" key="2">
    <source>
        <dbReference type="SAM" id="MobiDB-lite"/>
    </source>
</evidence>
<dbReference type="EMBL" id="JAVIJP010000086">
    <property type="protein sequence ID" value="KAL3617247.1"/>
    <property type="molecule type" value="Genomic_DNA"/>
</dbReference>
<dbReference type="InterPro" id="IPR036259">
    <property type="entry name" value="MFS_trans_sf"/>
</dbReference>
<dbReference type="EMBL" id="JAVIJP010000083">
    <property type="protein sequence ID" value="KAL3617321.1"/>
    <property type="molecule type" value="Genomic_DNA"/>
</dbReference>
<feature type="transmembrane region" description="Helical" evidence="3">
    <location>
        <begin position="161"/>
        <end position="185"/>
    </location>
</feature>
<keyword evidence="3" id="KW-0472">Membrane</keyword>
<keyword evidence="6" id="KW-1185">Reference proteome</keyword>
<evidence type="ECO:0000256" key="3">
    <source>
        <dbReference type="SAM" id="Phobius"/>
    </source>
</evidence>
<proteinExistence type="inferred from homology"/>
<organism evidence="4 6">
    <name type="scientific">Castilleja foliolosa</name>
    <dbReference type="NCBI Taxonomy" id="1961234"/>
    <lineage>
        <taxon>Eukaryota</taxon>
        <taxon>Viridiplantae</taxon>
        <taxon>Streptophyta</taxon>
        <taxon>Embryophyta</taxon>
        <taxon>Tracheophyta</taxon>
        <taxon>Spermatophyta</taxon>
        <taxon>Magnoliopsida</taxon>
        <taxon>eudicotyledons</taxon>
        <taxon>Gunneridae</taxon>
        <taxon>Pentapetalae</taxon>
        <taxon>asterids</taxon>
        <taxon>lamiids</taxon>
        <taxon>Lamiales</taxon>
        <taxon>Orobanchaceae</taxon>
        <taxon>Pedicularideae</taxon>
        <taxon>Castillejinae</taxon>
        <taxon>Castilleja</taxon>
    </lineage>
</organism>
<evidence type="ECO:0000313" key="5">
    <source>
        <dbReference type="EMBL" id="KAL3617321.1"/>
    </source>
</evidence>
<comment type="caution">
    <text evidence="4">The sequence shown here is derived from an EMBL/GenBank/DDBJ whole genome shotgun (WGS) entry which is preliminary data.</text>
</comment>
<keyword evidence="3" id="KW-0812">Transmembrane</keyword>
<feature type="region of interest" description="Disordered" evidence="2">
    <location>
        <begin position="1"/>
        <end position="36"/>
    </location>
</feature>
<dbReference type="AlphaFoldDB" id="A0ABD3BIY6"/>
<reference evidence="4" key="1">
    <citation type="journal article" date="2024" name="IScience">
        <title>Strigolactones Initiate the Formation of Haustorium-like Structures in Castilleja.</title>
        <authorList>
            <person name="Buerger M."/>
            <person name="Peterson D."/>
            <person name="Chory J."/>
        </authorList>
    </citation>
    <scope>NUCLEOTIDE SEQUENCE</scope>
    <source>
        <strain evidence="4">Tecolote</strain>
        <tissue evidence="4">Flower</tissue>
    </source>
</reference>
<dbReference type="Proteomes" id="UP001632038">
    <property type="component" value="Unassembled WGS sequence"/>
</dbReference>
<feature type="compositionally biased region" description="Polar residues" evidence="2">
    <location>
        <begin position="10"/>
        <end position="23"/>
    </location>
</feature>